<evidence type="ECO:0000313" key="2">
    <source>
        <dbReference type="Proteomes" id="UP000589373"/>
    </source>
</evidence>
<accession>A0A847D3E2</accession>
<name>A0A847D3E2_9LACT</name>
<reference evidence="1 2" key="1">
    <citation type="journal article" date="2020" name="Biotechnol. Biofuels">
        <title>New insights from the biogas microbiome by comprehensive genome-resolved metagenomics of nearly 1600 species originating from multiple anaerobic digesters.</title>
        <authorList>
            <person name="Campanaro S."/>
            <person name="Treu L."/>
            <person name="Rodriguez-R L.M."/>
            <person name="Kovalovszki A."/>
            <person name="Ziels R.M."/>
            <person name="Maus I."/>
            <person name="Zhu X."/>
            <person name="Kougias P.G."/>
            <person name="Basile A."/>
            <person name="Luo G."/>
            <person name="Schluter A."/>
            <person name="Konstantinidis K.T."/>
            <person name="Angelidaki I."/>
        </authorList>
    </citation>
    <scope>NUCLEOTIDE SEQUENCE [LARGE SCALE GENOMIC DNA]</scope>
    <source>
        <strain evidence="1">AS07pgkLD_105</strain>
    </source>
</reference>
<proteinExistence type="predicted"/>
<protein>
    <submittedName>
        <fullName evidence="1">Uncharacterized protein</fullName>
    </submittedName>
</protein>
<dbReference type="EMBL" id="JAAZCD010000059">
    <property type="protein sequence ID" value="NLD31158.1"/>
    <property type="molecule type" value="Genomic_DNA"/>
</dbReference>
<dbReference type="AlphaFoldDB" id="A0A847D3E2"/>
<organism evidence="1 2">
    <name type="scientific">Trichococcus flocculiformis</name>
    <dbReference type="NCBI Taxonomy" id="82803"/>
    <lineage>
        <taxon>Bacteria</taxon>
        <taxon>Bacillati</taxon>
        <taxon>Bacillota</taxon>
        <taxon>Bacilli</taxon>
        <taxon>Lactobacillales</taxon>
        <taxon>Carnobacteriaceae</taxon>
        <taxon>Trichococcus</taxon>
    </lineage>
</organism>
<gene>
    <name evidence="1" type="ORF">GX662_02715</name>
</gene>
<evidence type="ECO:0000313" key="1">
    <source>
        <dbReference type="EMBL" id="NLD31158.1"/>
    </source>
</evidence>
<dbReference type="Proteomes" id="UP000589373">
    <property type="component" value="Unassembled WGS sequence"/>
</dbReference>
<sequence length="299" mass="34602">MGLFGKKAVIPEWATFFSEKEYSAFDKAVDSYLKGKLKLVYDIHDGIVELQDNPFGLSNLGLMNVARMCRQGKVEQYSQIVEYHFNLIREANAFKANFEKIEDDFNQVRQYIAVRIYDLDYIEAVGMEHVISRDFAESLHAVLVYDFPSAIENIRPEKSASWNKSLDELFDIGIENVRKNYGFDVKPAELGADKDILYFCETEHFFAPNVLFDIEKHSQIVGKSGSLIAVPTRHLAVIYPINDLNVVRVSNLFFGFVRSIFENNPGSLTQKIYWYHDGNFIHLPYEHENDRIKFFPPQE</sequence>
<feature type="non-terminal residue" evidence="1">
    <location>
        <position position="299"/>
    </location>
</feature>
<dbReference type="RefSeq" id="WP_276641874.1">
    <property type="nucleotide sequence ID" value="NZ_JAAZCD010000059.1"/>
</dbReference>
<comment type="caution">
    <text evidence="1">The sequence shown here is derived from an EMBL/GenBank/DDBJ whole genome shotgun (WGS) entry which is preliminary data.</text>
</comment>